<proteinExistence type="predicted"/>
<feature type="compositionally biased region" description="Pro residues" evidence="7">
    <location>
        <begin position="28"/>
        <end position="45"/>
    </location>
</feature>
<dbReference type="InterPro" id="IPR017970">
    <property type="entry name" value="Homeobox_CS"/>
</dbReference>
<dbReference type="InterPro" id="IPR009057">
    <property type="entry name" value="Homeodomain-like_sf"/>
</dbReference>
<dbReference type="PANTHER" id="PTHR24340:SF112">
    <property type="entry name" value="VENT HOMEOBOX"/>
    <property type="match status" value="1"/>
</dbReference>
<evidence type="ECO:0000256" key="3">
    <source>
        <dbReference type="ARBA" id="ARBA00023155"/>
    </source>
</evidence>
<dbReference type="Pfam" id="PF00046">
    <property type="entry name" value="Homeodomain"/>
    <property type="match status" value="1"/>
</dbReference>
<keyword evidence="2 5" id="KW-0238">DNA-binding</keyword>
<dbReference type="AlphaFoldDB" id="A0AAV7QQX2"/>
<feature type="region of interest" description="Disordered" evidence="7">
    <location>
        <begin position="1"/>
        <end position="100"/>
    </location>
</feature>
<feature type="DNA-binding region" description="Homeobox" evidence="5">
    <location>
        <begin position="308"/>
        <end position="367"/>
    </location>
</feature>
<feature type="compositionally biased region" description="Polar residues" evidence="7">
    <location>
        <begin position="179"/>
        <end position="188"/>
    </location>
</feature>
<evidence type="ECO:0000256" key="6">
    <source>
        <dbReference type="RuleBase" id="RU000682"/>
    </source>
</evidence>
<feature type="compositionally biased region" description="Acidic residues" evidence="7">
    <location>
        <begin position="281"/>
        <end position="296"/>
    </location>
</feature>
<feature type="region of interest" description="Disordered" evidence="7">
    <location>
        <begin position="159"/>
        <end position="195"/>
    </location>
</feature>
<accession>A0AAV7QQX2</accession>
<dbReference type="EMBL" id="JANPWB010000010">
    <property type="protein sequence ID" value="KAJ1141505.1"/>
    <property type="molecule type" value="Genomic_DNA"/>
</dbReference>
<sequence length="440" mass="49356">MDKERFRVICFMPSKSRDRGGQSVEGLPSPPARPHVPCQAPPGPPTSLYKVTPLKRAKREPPAGRGHGSPGSRSQTPVCGIRQGSLGEQREPVNQGRLQASEVVGQDFETRIRASEQLETVSVSAYASERVLQKSVCERRRQVLETRLQELESRLHESELEASACEQRHSPEKDVQALASRQQASEQKMSVYRDRQTAERRLQALENRLQGSELEALVCDSSHAPERGRQSAESERQEASCEKRTMCTLATMLQPAAGAPEPFEEAIGWSADETSCSSSGDESEGMEAEAPDSPDLTEERGALTGVPHRKTRIAFSSQQTSRLETTFRKQQYLSTQERRKLAASLQISERQIKNWFQNRRSKLKRQAQDHLQSPMPPTPLVQPYSYLQKPFGTHQDIMAYHYGPQHPACQAEGIKSLSNHSDEHHKMLHSANQNQQEMCT</sequence>
<evidence type="ECO:0000313" key="10">
    <source>
        <dbReference type="Proteomes" id="UP001066276"/>
    </source>
</evidence>
<dbReference type="CDD" id="cd00086">
    <property type="entry name" value="homeodomain"/>
    <property type="match status" value="1"/>
</dbReference>
<feature type="domain" description="Homeobox" evidence="8">
    <location>
        <begin position="306"/>
        <end position="366"/>
    </location>
</feature>
<name>A0AAV7QQX2_PLEWA</name>
<dbReference type="GO" id="GO:0000981">
    <property type="term" value="F:DNA-binding transcription factor activity, RNA polymerase II-specific"/>
    <property type="evidence" value="ECO:0007669"/>
    <property type="project" value="InterPro"/>
</dbReference>
<comment type="caution">
    <text evidence="9">The sequence shown here is derived from an EMBL/GenBank/DDBJ whole genome shotgun (WGS) entry which is preliminary data.</text>
</comment>
<evidence type="ECO:0000256" key="1">
    <source>
        <dbReference type="ARBA" id="ARBA00004123"/>
    </source>
</evidence>
<protein>
    <recommendedName>
        <fullName evidence="8">Homeobox domain-containing protein</fullName>
    </recommendedName>
</protein>
<dbReference type="GO" id="GO:0005634">
    <property type="term" value="C:nucleus"/>
    <property type="evidence" value="ECO:0007669"/>
    <property type="project" value="UniProtKB-SubCell"/>
</dbReference>
<dbReference type="Gene3D" id="1.10.10.60">
    <property type="entry name" value="Homeodomain-like"/>
    <property type="match status" value="1"/>
</dbReference>
<organism evidence="9 10">
    <name type="scientific">Pleurodeles waltl</name>
    <name type="common">Iberian ribbed newt</name>
    <dbReference type="NCBI Taxonomy" id="8319"/>
    <lineage>
        <taxon>Eukaryota</taxon>
        <taxon>Metazoa</taxon>
        <taxon>Chordata</taxon>
        <taxon>Craniata</taxon>
        <taxon>Vertebrata</taxon>
        <taxon>Euteleostomi</taxon>
        <taxon>Amphibia</taxon>
        <taxon>Batrachia</taxon>
        <taxon>Caudata</taxon>
        <taxon>Salamandroidea</taxon>
        <taxon>Salamandridae</taxon>
        <taxon>Pleurodelinae</taxon>
        <taxon>Pleurodeles</taxon>
    </lineage>
</organism>
<evidence type="ECO:0000256" key="7">
    <source>
        <dbReference type="SAM" id="MobiDB-lite"/>
    </source>
</evidence>
<evidence type="ECO:0000313" key="9">
    <source>
        <dbReference type="EMBL" id="KAJ1141505.1"/>
    </source>
</evidence>
<reference evidence="9" key="1">
    <citation type="journal article" date="2022" name="bioRxiv">
        <title>Sequencing and chromosome-scale assembly of the giantPleurodeles waltlgenome.</title>
        <authorList>
            <person name="Brown T."/>
            <person name="Elewa A."/>
            <person name="Iarovenko S."/>
            <person name="Subramanian E."/>
            <person name="Araus A.J."/>
            <person name="Petzold A."/>
            <person name="Susuki M."/>
            <person name="Suzuki K.-i.T."/>
            <person name="Hayashi T."/>
            <person name="Toyoda A."/>
            <person name="Oliveira C."/>
            <person name="Osipova E."/>
            <person name="Leigh N.D."/>
            <person name="Simon A."/>
            <person name="Yun M.H."/>
        </authorList>
    </citation>
    <scope>NUCLEOTIDE SEQUENCE</scope>
    <source>
        <strain evidence="9">20211129_DDA</strain>
        <tissue evidence="9">Liver</tissue>
    </source>
</reference>
<feature type="region of interest" description="Disordered" evidence="7">
    <location>
        <begin position="216"/>
        <end position="239"/>
    </location>
</feature>
<evidence type="ECO:0000259" key="8">
    <source>
        <dbReference type="PROSITE" id="PS50071"/>
    </source>
</evidence>
<evidence type="ECO:0000256" key="4">
    <source>
        <dbReference type="ARBA" id="ARBA00023242"/>
    </source>
</evidence>
<keyword evidence="4 5" id="KW-0539">Nucleus</keyword>
<feature type="compositionally biased region" description="Basic and acidic residues" evidence="7">
    <location>
        <begin position="223"/>
        <end position="239"/>
    </location>
</feature>
<dbReference type="PANTHER" id="PTHR24340">
    <property type="entry name" value="HOMEOBOX PROTEIN NKX"/>
    <property type="match status" value="1"/>
</dbReference>
<dbReference type="SMART" id="SM00389">
    <property type="entry name" value="HOX"/>
    <property type="match status" value="1"/>
</dbReference>
<keyword evidence="3 5" id="KW-0371">Homeobox</keyword>
<dbReference type="PROSITE" id="PS00027">
    <property type="entry name" value="HOMEOBOX_1"/>
    <property type="match status" value="1"/>
</dbReference>
<dbReference type="SUPFAM" id="SSF46689">
    <property type="entry name" value="Homeodomain-like"/>
    <property type="match status" value="1"/>
</dbReference>
<dbReference type="Proteomes" id="UP001066276">
    <property type="component" value="Chromosome 6"/>
</dbReference>
<comment type="subcellular location">
    <subcellularLocation>
        <location evidence="1 5 6">Nucleus</location>
    </subcellularLocation>
</comment>
<keyword evidence="10" id="KW-1185">Reference proteome</keyword>
<evidence type="ECO:0000256" key="2">
    <source>
        <dbReference type="ARBA" id="ARBA00023125"/>
    </source>
</evidence>
<dbReference type="InterPro" id="IPR050394">
    <property type="entry name" value="Homeobox_NK-like"/>
</dbReference>
<evidence type="ECO:0000256" key="5">
    <source>
        <dbReference type="PROSITE-ProRule" id="PRU00108"/>
    </source>
</evidence>
<dbReference type="InterPro" id="IPR001356">
    <property type="entry name" value="HD"/>
</dbReference>
<gene>
    <name evidence="9" type="ORF">NDU88_007835</name>
</gene>
<dbReference type="GO" id="GO:0030154">
    <property type="term" value="P:cell differentiation"/>
    <property type="evidence" value="ECO:0007669"/>
    <property type="project" value="TreeGrafter"/>
</dbReference>
<feature type="compositionally biased region" description="Basic and acidic residues" evidence="7">
    <location>
        <begin position="166"/>
        <end position="175"/>
    </location>
</feature>
<dbReference type="GO" id="GO:0000978">
    <property type="term" value="F:RNA polymerase II cis-regulatory region sequence-specific DNA binding"/>
    <property type="evidence" value="ECO:0007669"/>
    <property type="project" value="TreeGrafter"/>
</dbReference>
<feature type="region of interest" description="Disordered" evidence="7">
    <location>
        <begin position="271"/>
        <end position="322"/>
    </location>
</feature>
<dbReference type="PROSITE" id="PS50071">
    <property type="entry name" value="HOMEOBOX_2"/>
    <property type="match status" value="1"/>
</dbReference>